<dbReference type="Pfam" id="PF00271">
    <property type="entry name" value="Helicase_C"/>
    <property type="match status" value="1"/>
</dbReference>
<evidence type="ECO:0000259" key="2">
    <source>
        <dbReference type="PROSITE" id="PS51192"/>
    </source>
</evidence>
<feature type="domain" description="Helicase C-terminal" evidence="3">
    <location>
        <begin position="527"/>
        <end position="684"/>
    </location>
</feature>
<dbReference type="InterPro" id="IPR049730">
    <property type="entry name" value="SNF2/RAD54-like_C"/>
</dbReference>
<proteinExistence type="predicted"/>
<dbReference type="PROSITE" id="PS51192">
    <property type="entry name" value="HELICASE_ATP_BIND_1"/>
    <property type="match status" value="1"/>
</dbReference>
<gene>
    <name evidence="4" type="ORF">GCM10008961_31290</name>
</gene>
<feature type="domain" description="Helicase ATP-binding" evidence="2">
    <location>
        <begin position="172"/>
        <end position="318"/>
    </location>
</feature>
<dbReference type="Proteomes" id="UP000620633">
    <property type="component" value="Unassembled WGS sequence"/>
</dbReference>
<dbReference type="NCBIfam" id="NF041062">
    <property type="entry name" value="DpdE"/>
    <property type="match status" value="1"/>
</dbReference>
<name>A0ABQ2SRF4_9DEIO</name>
<dbReference type="Gene3D" id="3.40.50.300">
    <property type="entry name" value="P-loop containing nucleotide triphosphate hydrolases"/>
    <property type="match status" value="1"/>
</dbReference>
<comment type="caution">
    <text evidence="4">The sequence shown here is derived from an EMBL/GenBank/DDBJ whole genome shotgun (WGS) entry which is preliminary data.</text>
</comment>
<evidence type="ECO:0000313" key="5">
    <source>
        <dbReference type="Proteomes" id="UP000620633"/>
    </source>
</evidence>
<dbReference type="PANTHER" id="PTHR45766:SF6">
    <property type="entry name" value="SWI_SNF-RELATED MATRIX-ASSOCIATED ACTIN-DEPENDENT REGULATOR OF CHROMATIN SUBFAMILY A-LIKE PROTEIN 1"/>
    <property type="match status" value="1"/>
</dbReference>
<reference evidence="5" key="1">
    <citation type="journal article" date="2019" name="Int. J. Syst. Evol. Microbiol.">
        <title>The Global Catalogue of Microorganisms (GCM) 10K type strain sequencing project: providing services to taxonomists for standard genome sequencing and annotation.</title>
        <authorList>
            <consortium name="The Broad Institute Genomics Platform"/>
            <consortium name="The Broad Institute Genome Sequencing Center for Infectious Disease"/>
            <person name="Wu L."/>
            <person name="Ma J."/>
        </authorList>
    </citation>
    <scope>NUCLEOTIDE SEQUENCE [LARGE SCALE GENOMIC DNA]</scope>
    <source>
        <strain evidence="5">JCM 31406</strain>
    </source>
</reference>
<evidence type="ECO:0000313" key="4">
    <source>
        <dbReference type="EMBL" id="GGS37460.1"/>
    </source>
</evidence>
<dbReference type="EMBL" id="BMQO01000021">
    <property type="protein sequence ID" value="GGS37460.1"/>
    <property type="molecule type" value="Genomic_DNA"/>
</dbReference>
<dbReference type="InterPro" id="IPR027417">
    <property type="entry name" value="P-loop_NTPase"/>
</dbReference>
<evidence type="ECO:0000259" key="3">
    <source>
        <dbReference type="PROSITE" id="PS51194"/>
    </source>
</evidence>
<accession>A0ABQ2SRF4</accession>
<protein>
    <recommendedName>
        <fullName evidence="6">ATP-dependent helicase HepA</fullName>
    </recommendedName>
</protein>
<dbReference type="SMART" id="SM00487">
    <property type="entry name" value="DEXDc"/>
    <property type="match status" value="1"/>
</dbReference>
<dbReference type="CDD" id="cd18793">
    <property type="entry name" value="SF2_C_SNF"/>
    <property type="match status" value="1"/>
</dbReference>
<sequence>MSVNSLRTGQLVRCPDLALGVAKIESIDGDEVLISFFESVARRHQHQVRRDQVVPHTVYPQNRCYVRGDDERWRVGRLVDLPTPGQRWYGVQFPNDRFEEVPEENVYIRWSAPVRNPVEVLELHGHETPFWYERRWPMVEALTAQRAAARGMNALLSSAVELREHQVDVALRILQDPVQRYLLADEVGLGKTVEAGLVIRQRLLDDPRSRVVVLVPDSLVIQWTNELHNRFFLSDFPDADVRILGQGQRELPDAADLLVVDEAHHLAAHAYGDAGERRRYAQLEKLACASPRLLLLSATPAASDQRGFLAMLHLLEPDVYRLDDLAGFERRVTERESIGALFYSLDEETPSFLLEDSVTEIREHFPDDAHLMQLCTDLIEALDDDVRRVQVIRAIRVHVSETYRLHRRMLRHRRAGRAGDVVRGRVDGGALPWVSAGMQGTWAALEEWRDTLALAVEEGHCALPEALEAVSMVYEASQSAMTLKPVLSDRLGGEKSTRKGTARMLFPGEEGPLRAALRLLPDSGVEPLVDVLLQAEQSGKTVVFAGSTVLAEGVAAALRARLGEHTVAQHTAGLSVEVQEQEVDRFCREPECAFLVADASAEEGRNFQFADRLVHLDLPLSTNRLEQRLGRLDRYGRGDPVPSLVVIPDEPPAWLSAWYGLLRDRLKVFDASVAALQFLMDELRPELTEALLRGDLTRLSATLSERVDQERSRLQRQDALDAIDLGAGFTLQDTMDALYDSETQPFSRVMQNWMLDALHFRSAKDGVCYRFSPSPEAPATLVPWERLRDGFRHLDDRTGTFSRAAALRTPGVHLYRLGEPTVDALHEYLNWDDRGQSYAMWRFDDAWKHHRDLLAFRFNYLIEGDLEVLTEAVRTAGWDEGALRRRLDALLPPRTHTVWLSHRGQLVPDEAIPILSRPFGKVNVSFPPEQLDYNLNWDRLWALKEFMTDSEWVETCRDVHGKADRAVQLDAELDAYVHRALSEAERRLSGTLEQLRTRAARLRTPEAQREVELEARLTPLLLQALRHPRIKLDSVGFTVLSGRDPFVDEVYRDTRR</sequence>
<dbReference type="SMART" id="SM00490">
    <property type="entry name" value="HELICc"/>
    <property type="match status" value="1"/>
</dbReference>
<dbReference type="InterPro" id="IPR001650">
    <property type="entry name" value="Helicase_C-like"/>
</dbReference>
<dbReference type="SUPFAM" id="SSF52540">
    <property type="entry name" value="P-loop containing nucleoside triphosphate hydrolases"/>
    <property type="match status" value="1"/>
</dbReference>
<dbReference type="PANTHER" id="PTHR45766">
    <property type="entry name" value="DNA ANNEALING HELICASE AND ENDONUCLEASE ZRANB3 FAMILY MEMBER"/>
    <property type="match status" value="1"/>
</dbReference>
<dbReference type="PROSITE" id="PS51194">
    <property type="entry name" value="HELICASE_CTER"/>
    <property type="match status" value="1"/>
</dbReference>
<keyword evidence="5" id="KW-1185">Reference proteome</keyword>
<dbReference type="InterPro" id="IPR014001">
    <property type="entry name" value="Helicase_ATP-bd"/>
</dbReference>
<dbReference type="InterPro" id="IPR038718">
    <property type="entry name" value="SNF2-like_sf"/>
</dbReference>
<dbReference type="RefSeq" id="WP_189103265.1">
    <property type="nucleotide sequence ID" value="NZ_BMQO01000021.1"/>
</dbReference>
<evidence type="ECO:0008006" key="6">
    <source>
        <dbReference type="Google" id="ProtNLM"/>
    </source>
</evidence>
<dbReference type="Gene3D" id="3.40.50.10810">
    <property type="entry name" value="Tandem AAA-ATPase domain"/>
    <property type="match status" value="2"/>
</dbReference>
<organism evidence="4 5">
    <name type="scientific">Deinococcus knuensis</name>
    <dbReference type="NCBI Taxonomy" id="1837380"/>
    <lineage>
        <taxon>Bacteria</taxon>
        <taxon>Thermotogati</taxon>
        <taxon>Deinococcota</taxon>
        <taxon>Deinococci</taxon>
        <taxon>Deinococcales</taxon>
        <taxon>Deinococcaceae</taxon>
        <taxon>Deinococcus</taxon>
    </lineage>
</organism>
<evidence type="ECO:0000256" key="1">
    <source>
        <dbReference type="ARBA" id="ARBA00022801"/>
    </source>
</evidence>
<keyword evidence="1" id="KW-0378">Hydrolase</keyword>